<geneLocation type="plasmid" evidence="1 2">
    <name>unnamed2</name>
</geneLocation>
<evidence type="ECO:0000313" key="2">
    <source>
        <dbReference type="Proteomes" id="UP000464330"/>
    </source>
</evidence>
<dbReference type="Proteomes" id="UP000464330">
    <property type="component" value="Plasmid unnamed2"/>
</dbReference>
<dbReference type="AlphaFoldDB" id="A0A6C0R0D0"/>
<gene>
    <name evidence="1" type="ORF">ERICV_05194</name>
</gene>
<dbReference type="EMBL" id="CP019720">
    <property type="protein sequence ID" value="QHZ54177.1"/>
    <property type="molecule type" value="Genomic_DNA"/>
</dbReference>
<accession>A0A6C0R0D0</accession>
<sequence length="83" mass="9574">MGFSMKRQEKDGRNADAFLCIKPGESLREGGRNALHFMIICWSMNVWRMDSLQVTFRNAGVKKGKFSQRFFKLGRGGMRKITL</sequence>
<proteinExistence type="predicted"/>
<name>A0A6C0R0D0_9BACL</name>
<evidence type="ECO:0000313" key="1">
    <source>
        <dbReference type="EMBL" id="QHZ54177.1"/>
    </source>
</evidence>
<keyword evidence="1" id="KW-0614">Plasmid</keyword>
<protein>
    <submittedName>
        <fullName evidence="1">Uncharacterized protein</fullName>
    </submittedName>
</protein>
<reference evidence="1 2" key="1">
    <citation type="journal article" date="2020" name="Int. J. Med. Microbiol.">
        <title>Discovery of Paenibacillus larvae ERIC V: Phenotypic and genomic comparison to genotypes ERIC I-IV reveal different inventories of virulence factors which correlate with epidemiological prevalences of American Foulbrood.</title>
        <authorList>
            <person name="Beims H."/>
            <person name="Bunk B."/>
            <person name="Erler S."/>
            <person name="Mohr K.I."/>
            <person name="Sproer C."/>
            <person name="Pradella S."/>
            <person name="Gunther G."/>
            <person name="Rohde M."/>
            <person name="von der Ohe W."/>
            <person name="Steinert M."/>
        </authorList>
    </citation>
    <scope>NUCLEOTIDE SEQUENCE [LARGE SCALE GENOMIC DNA]</scope>
    <source>
        <strain evidence="1">Eric_V</strain>
        <plasmid evidence="1">unnamed2</plasmid>
    </source>
</reference>
<organism evidence="1 2">
    <name type="scientific">Paenibacillus larvae subsp. larvae</name>
    <dbReference type="NCBI Taxonomy" id="147375"/>
    <lineage>
        <taxon>Bacteria</taxon>
        <taxon>Bacillati</taxon>
        <taxon>Bacillota</taxon>
        <taxon>Bacilli</taxon>
        <taxon>Bacillales</taxon>
        <taxon>Paenibacillaceae</taxon>
        <taxon>Paenibacillus</taxon>
    </lineage>
</organism>